<dbReference type="AlphaFoldDB" id="A0A0H5DTE9"/>
<name>A0A0H5DTE9_9BACT</name>
<evidence type="ECO:0000313" key="2">
    <source>
        <dbReference type="Proteomes" id="UP000220251"/>
    </source>
</evidence>
<proteinExistence type="predicted"/>
<keyword evidence="2" id="KW-1185">Reference proteome</keyword>
<evidence type="ECO:0000313" key="1">
    <source>
        <dbReference type="EMBL" id="CRX39109.1"/>
    </source>
</evidence>
<reference evidence="2" key="1">
    <citation type="submission" date="2015-06" db="EMBL/GenBank/DDBJ databases">
        <authorList>
            <person name="Bertelli C."/>
        </authorList>
    </citation>
    <scope>NUCLEOTIDE SEQUENCE [LARGE SCALE GENOMIC DNA]</scope>
    <source>
        <strain evidence="2">CRIB-30</strain>
    </source>
</reference>
<sequence>MALFGIFVVKFFDYVFSHALKIFQQICSKIAHFIPQSEFRKKSNIKDTYGISVFKLKKSFANLESYTESFSRLISLWSK</sequence>
<dbReference type="EMBL" id="CWGJ01000025">
    <property type="protein sequence ID" value="CRX39109.1"/>
    <property type="molecule type" value="Genomic_DNA"/>
</dbReference>
<accession>A0A0H5DTE9</accession>
<gene>
    <name evidence="1" type="ORF">ELAC_1783</name>
</gene>
<protein>
    <submittedName>
        <fullName evidence="1">Uncharacterized protein</fullName>
    </submittedName>
</protein>
<organism evidence="1 2">
    <name type="scientific">Estrella lausannensis</name>
    <dbReference type="NCBI Taxonomy" id="483423"/>
    <lineage>
        <taxon>Bacteria</taxon>
        <taxon>Pseudomonadati</taxon>
        <taxon>Chlamydiota</taxon>
        <taxon>Chlamydiia</taxon>
        <taxon>Parachlamydiales</taxon>
        <taxon>Candidatus Criblamydiaceae</taxon>
        <taxon>Estrella</taxon>
    </lineage>
</organism>
<dbReference type="Proteomes" id="UP000220251">
    <property type="component" value="Unassembled WGS sequence"/>
</dbReference>